<sequence>MSTPQPSSQIPAPADPIRVWRHLGCWGMTVGLLGVVTGALLLLEPLGLGFLLLLAGGGPEAWDTLPDVRAPLLLALVTGVLFIVSLCVWLISLIFRRRA</sequence>
<evidence type="ECO:0000313" key="2">
    <source>
        <dbReference type="EMBL" id="GGK93595.1"/>
    </source>
</evidence>
<protein>
    <submittedName>
        <fullName evidence="2">Uncharacterized protein</fullName>
    </submittedName>
</protein>
<keyword evidence="3" id="KW-1185">Reference proteome</keyword>
<feature type="transmembrane region" description="Helical" evidence="1">
    <location>
        <begin position="72"/>
        <end position="95"/>
    </location>
</feature>
<reference evidence="3" key="1">
    <citation type="journal article" date="2019" name="Int. J. Syst. Evol. Microbiol.">
        <title>The Global Catalogue of Microorganisms (GCM) 10K type strain sequencing project: providing services to taxonomists for standard genome sequencing and annotation.</title>
        <authorList>
            <consortium name="The Broad Institute Genomics Platform"/>
            <consortium name="The Broad Institute Genome Sequencing Center for Infectious Disease"/>
            <person name="Wu L."/>
            <person name="Ma J."/>
        </authorList>
    </citation>
    <scope>NUCLEOTIDE SEQUENCE [LARGE SCALE GENOMIC DNA]</scope>
    <source>
        <strain evidence="3">JCM 19173</strain>
    </source>
</reference>
<keyword evidence="1" id="KW-0472">Membrane</keyword>
<dbReference type="EMBL" id="BMPE01000001">
    <property type="protein sequence ID" value="GGK93595.1"/>
    <property type="molecule type" value="Genomic_DNA"/>
</dbReference>
<keyword evidence="1" id="KW-0812">Transmembrane</keyword>
<dbReference type="Proteomes" id="UP000604341">
    <property type="component" value="Unassembled WGS sequence"/>
</dbReference>
<accession>A0ABQ2FI76</accession>
<evidence type="ECO:0000256" key="1">
    <source>
        <dbReference type="SAM" id="Phobius"/>
    </source>
</evidence>
<feature type="transmembrane region" description="Helical" evidence="1">
    <location>
        <begin position="30"/>
        <end position="52"/>
    </location>
</feature>
<keyword evidence="1" id="KW-1133">Transmembrane helix</keyword>
<comment type="caution">
    <text evidence="2">The sequence shown here is derived from an EMBL/GenBank/DDBJ whole genome shotgun (WGS) entry which is preliminary data.</text>
</comment>
<organism evidence="2 3">
    <name type="scientific">Deinococcus radiotolerans</name>
    <dbReference type="NCBI Taxonomy" id="1309407"/>
    <lineage>
        <taxon>Bacteria</taxon>
        <taxon>Thermotogati</taxon>
        <taxon>Deinococcota</taxon>
        <taxon>Deinococci</taxon>
        <taxon>Deinococcales</taxon>
        <taxon>Deinococcaceae</taxon>
        <taxon>Deinococcus</taxon>
    </lineage>
</organism>
<name>A0ABQ2FI76_9DEIO</name>
<evidence type="ECO:0000313" key="3">
    <source>
        <dbReference type="Proteomes" id="UP000604341"/>
    </source>
</evidence>
<proteinExistence type="predicted"/>
<gene>
    <name evidence="2" type="ORF">GCM10010844_10080</name>
</gene>